<dbReference type="InterPro" id="IPR013784">
    <property type="entry name" value="Carb-bd-like_fold"/>
</dbReference>
<dbReference type="AlphaFoldDB" id="A0A328C391"/>
<reference evidence="1 2" key="1">
    <citation type="submission" date="2018-05" db="EMBL/GenBank/DDBJ databases">
        <title>Lujinxingia marina gen. nov. sp. nov., a new facultative anaerobic member of the class Deltaproteobacteria, and proposal of Lujinxingaceae fam. nov.</title>
        <authorList>
            <person name="Li C.-M."/>
        </authorList>
    </citation>
    <scope>NUCLEOTIDE SEQUENCE [LARGE SCALE GENOMIC DNA]</scope>
    <source>
        <strain evidence="1 2">B210</strain>
    </source>
</reference>
<keyword evidence="2" id="KW-1185">Reference proteome</keyword>
<dbReference type="Pfam" id="PF13620">
    <property type="entry name" value="CarboxypepD_reg"/>
    <property type="match status" value="1"/>
</dbReference>
<name>A0A328C391_9DELT</name>
<dbReference type="Gene3D" id="2.60.40.10">
    <property type="entry name" value="Immunoglobulins"/>
    <property type="match status" value="2"/>
</dbReference>
<dbReference type="Proteomes" id="UP000249169">
    <property type="component" value="Unassembled WGS sequence"/>
</dbReference>
<gene>
    <name evidence="1" type="ORF">DL240_14205</name>
</gene>
<protein>
    <submittedName>
        <fullName evidence="1">Uncharacterized protein</fullName>
    </submittedName>
</protein>
<dbReference type="EMBL" id="QHKO01000006">
    <property type="protein sequence ID" value="RAL21273.1"/>
    <property type="molecule type" value="Genomic_DNA"/>
</dbReference>
<dbReference type="GO" id="GO:0030246">
    <property type="term" value="F:carbohydrate binding"/>
    <property type="evidence" value="ECO:0007669"/>
    <property type="project" value="InterPro"/>
</dbReference>
<dbReference type="Gene3D" id="2.60.40.1120">
    <property type="entry name" value="Carboxypeptidase-like, regulatory domain"/>
    <property type="match status" value="1"/>
</dbReference>
<evidence type="ECO:0000313" key="1">
    <source>
        <dbReference type="EMBL" id="RAL21273.1"/>
    </source>
</evidence>
<evidence type="ECO:0000313" key="2">
    <source>
        <dbReference type="Proteomes" id="UP000249169"/>
    </source>
</evidence>
<organism evidence="1 2">
    <name type="scientific">Lujinxingia litoralis</name>
    <dbReference type="NCBI Taxonomy" id="2211119"/>
    <lineage>
        <taxon>Bacteria</taxon>
        <taxon>Deltaproteobacteria</taxon>
        <taxon>Bradymonadales</taxon>
        <taxon>Lujinxingiaceae</taxon>
        <taxon>Lujinxingia</taxon>
    </lineage>
</organism>
<accession>A0A328C391</accession>
<proteinExistence type="predicted"/>
<dbReference type="SUPFAM" id="SSF49452">
    <property type="entry name" value="Starch-binding domain-like"/>
    <property type="match status" value="1"/>
</dbReference>
<dbReference type="InterPro" id="IPR013783">
    <property type="entry name" value="Ig-like_fold"/>
</dbReference>
<comment type="caution">
    <text evidence="1">The sequence shown here is derived from an EMBL/GenBank/DDBJ whole genome shotgun (WGS) entry which is preliminary data.</text>
</comment>
<dbReference type="Pfam" id="PF17963">
    <property type="entry name" value="Big_9"/>
    <property type="match status" value="1"/>
</dbReference>
<sequence>MRSPWGSSLSPNILRTPLEEIMFHHAHLRASSLLAGALSLSLMACGSDTDVADPDLQEGGIVGRVTLVDAESAAGVLIEAGARSVTTDADGTFRFDDVSAGAVLVSATLEGYHSDEALITVIGGQDNAVDLVLMPRQAGPEILSVSAQVSELAPGAQTRVLLEARNPEGGELSVVWEVDGDFAVEADADNPYAATLSAPDTLEATGTLRVIVTDDEERSAEATLQVSTRGNEAPEVLQLFAQPTVVARGGTVELSVNALDPEGDALSYAWSGPETWELSATDTASVSVIAPELPDVSAAFVVTVTDAYGAQTTSTVQVSTAANQAPRIRAATALPQLLLPGAEFDLSADAVDADGDELLYEWLVPHGWEVDSVVGRSVTATAPDTYSSAGRITLIVSDIHGATDQSELVVGTLNNQGPSISSLITTRPMADPGELIFLEAIASHPVEAELEYSWEASGDFTIITENRPVHRPALRAPNVEGATGTIRLTVTDSAGATAQSALVVQTRHYAAPVIDNLSAISPVELADTAMVSVSAHDPEGGDLSYQWSTTSPNVILLSADSPATEILGGEPGEVVVLTIAVTNSVGKTTRAETRVRMAAL</sequence>